<dbReference type="Gramene" id="KOM55980">
    <property type="protein sequence ID" value="KOM55980"/>
    <property type="gene ID" value="LR48_Vigan10g187200"/>
</dbReference>
<dbReference type="EMBL" id="CM003380">
    <property type="protein sequence ID" value="KOM55980.1"/>
    <property type="molecule type" value="Genomic_DNA"/>
</dbReference>
<name>A0A0L9VLS5_PHAAN</name>
<evidence type="ECO:0000256" key="1">
    <source>
        <dbReference type="SAM" id="MobiDB-lite"/>
    </source>
</evidence>
<evidence type="ECO:0000313" key="3">
    <source>
        <dbReference type="Proteomes" id="UP000053144"/>
    </source>
</evidence>
<proteinExistence type="predicted"/>
<accession>A0A0L9VLS5</accession>
<feature type="compositionally biased region" description="Polar residues" evidence="1">
    <location>
        <begin position="1"/>
        <end position="13"/>
    </location>
</feature>
<dbReference type="AlphaFoldDB" id="A0A0L9VLS5"/>
<feature type="region of interest" description="Disordered" evidence="1">
    <location>
        <begin position="1"/>
        <end position="45"/>
    </location>
</feature>
<organism evidence="2 3">
    <name type="scientific">Phaseolus angularis</name>
    <name type="common">Azuki bean</name>
    <name type="synonym">Vigna angularis</name>
    <dbReference type="NCBI Taxonomy" id="3914"/>
    <lineage>
        <taxon>Eukaryota</taxon>
        <taxon>Viridiplantae</taxon>
        <taxon>Streptophyta</taxon>
        <taxon>Embryophyta</taxon>
        <taxon>Tracheophyta</taxon>
        <taxon>Spermatophyta</taxon>
        <taxon>Magnoliopsida</taxon>
        <taxon>eudicotyledons</taxon>
        <taxon>Gunneridae</taxon>
        <taxon>Pentapetalae</taxon>
        <taxon>rosids</taxon>
        <taxon>fabids</taxon>
        <taxon>Fabales</taxon>
        <taxon>Fabaceae</taxon>
        <taxon>Papilionoideae</taxon>
        <taxon>50 kb inversion clade</taxon>
        <taxon>NPAAA clade</taxon>
        <taxon>indigoferoid/millettioid clade</taxon>
        <taxon>Phaseoleae</taxon>
        <taxon>Vigna</taxon>
    </lineage>
</organism>
<sequence>MSFAGTSPSSQEYNRSEKVTTERSRRRPNRVVNKQAIQGTQASESRKVTSEKAFIEFLEFEIMVGRS</sequence>
<evidence type="ECO:0000313" key="2">
    <source>
        <dbReference type="EMBL" id="KOM55980.1"/>
    </source>
</evidence>
<feature type="compositionally biased region" description="Basic and acidic residues" evidence="1">
    <location>
        <begin position="14"/>
        <end position="23"/>
    </location>
</feature>
<protein>
    <submittedName>
        <fullName evidence="2">Uncharacterized protein</fullName>
    </submittedName>
</protein>
<reference evidence="3" key="1">
    <citation type="journal article" date="2015" name="Proc. Natl. Acad. Sci. U.S.A.">
        <title>Genome sequencing of adzuki bean (Vigna angularis) provides insight into high starch and low fat accumulation and domestication.</title>
        <authorList>
            <person name="Yang K."/>
            <person name="Tian Z."/>
            <person name="Chen C."/>
            <person name="Luo L."/>
            <person name="Zhao B."/>
            <person name="Wang Z."/>
            <person name="Yu L."/>
            <person name="Li Y."/>
            <person name="Sun Y."/>
            <person name="Li W."/>
            <person name="Chen Y."/>
            <person name="Li Y."/>
            <person name="Zhang Y."/>
            <person name="Ai D."/>
            <person name="Zhao J."/>
            <person name="Shang C."/>
            <person name="Ma Y."/>
            <person name="Wu B."/>
            <person name="Wang M."/>
            <person name="Gao L."/>
            <person name="Sun D."/>
            <person name="Zhang P."/>
            <person name="Guo F."/>
            <person name="Wang W."/>
            <person name="Li Y."/>
            <person name="Wang J."/>
            <person name="Varshney R.K."/>
            <person name="Wang J."/>
            <person name="Ling H.Q."/>
            <person name="Wan P."/>
        </authorList>
    </citation>
    <scope>NUCLEOTIDE SEQUENCE</scope>
    <source>
        <strain evidence="3">cv. Jingnong 6</strain>
    </source>
</reference>
<dbReference type="Proteomes" id="UP000053144">
    <property type="component" value="Chromosome 10"/>
</dbReference>
<gene>
    <name evidence="2" type="ORF">LR48_Vigan10g187200</name>
</gene>